<reference evidence="1" key="1">
    <citation type="submission" date="2014-12" db="EMBL/GenBank/DDBJ databases">
        <title>Insight into the proteome of Arion vulgaris.</title>
        <authorList>
            <person name="Aradska J."/>
            <person name="Bulat T."/>
            <person name="Smidak R."/>
            <person name="Sarate P."/>
            <person name="Gangsoo J."/>
            <person name="Sialana F."/>
            <person name="Bilban M."/>
            <person name="Lubec G."/>
        </authorList>
    </citation>
    <scope>NUCLEOTIDE SEQUENCE</scope>
    <source>
        <tissue evidence="1">Skin</tissue>
    </source>
</reference>
<sequence length="66" mass="7496">SQENNLSQSLIACSSKMTLDKSALTMELFKEHHNVHTFSIHYSVTIYINAMKDEEDLTAIDLPEVL</sequence>
<accession>A0A0B7BTI6</accession>
<name>A0A0B7BTI6_9EUPU</name>
<organism evidence="1">
    <name type="scientific">Arion vulgaris</name>
    <dbReference type="NCBI Taxonomy" id="1028688"/>
    <lineage>
        <taxon>Eukaryota</taxon>
        <taxon>Metazoa</taxon>
        <taxon>Spiralia</taxon>
        <taxon>Lophotrochozoa</taxon>
        <taxon>Mollusca</taxon>
        <taxon>Gastropoda</taxon>
        <taxon>Heterobranchia</taxon>
        <taxon>Euthyneura</taxon>
        <taxon>Panpulmonata</taxon>
        <taxon>Eupulmonata</taxon>
        <taxon>Stylommatophora</taxon>
        <taxon>Helicina</taxon>
        <taxon>Arionoidea</taxon>
        <taxon>Arionidae</taxon>
        <taxon>Arion</taxon>
    </lineage>
</organism>
<feature type="non-terminal residue" evidence="1">
    <location>
        <position position="1"/>
    </location>
</feature>
<evidence type="ECO:0000313" key="1">
    <source>
        <dbReference type="EMBL" id="CEK95706.1"/>
    </source>
</evidence>
<dbReference type="AlphaFoldDB" id="A0A0B7BTI6"/>
<gene>
    <name evidence="1" type="primary">ORF208395</name>
</gene>
<proteinExistence type="predicted"/>
<dbReference type="EMBL" id="HACG01048841">
    <property type="protein sequence ID" value="CEK95706.1"/>
    <property type="molecule type" value="Transcribed_RNA"/>
</dbReference>
<protein>
    <submittedName>
        <fullName evidence="1">Uncharacterized protein</fullName>
    </submittedName>
</protein>